<proteinExistence type="predicted"/>
<dbReference type="PANTHER" id="PTHR11566:SF131">
    <property type="entry name" value="GTPASE, PUTATIVE (AFU_ORTHOLOGUE AFUA_6G07630)-RELATED"/>
    <property type="match status" value="1"/>
</dbReference>
<dbReference type="InterPro" id="IPR003130">
    <property type="entry name" value="GED"/>
</dbReference>
<dbReference type="EMBL" id="KV878217">
    <property type="protein sequence ID" value="OJJ30486.1"/>
    <property type="molecule type" value="Genomic_DNA"/>
</dbReference>
<dbReference type="GO" id="GO:0008017">
    <property type="term" value="F:microtubule binding"/>
    <property type="evidence" value="ECO:0007669"/>
    <property type="project" value="TreeGrafter"/>
</dbReference>
<evidence type="ECO:0000313" key="6">
    <source>
        <dbReference type="EMBL" id="OJJ30486.1"/>
    </source>
</evidence>
<dbReference type="Gene3D" id="1.20.120.1240">
    <property type="entry name" value="Dynamin, middle domain"/>
    <property type="match status" value="1"/>
</dbReference>
<dbReference type="PRINTS" id="PR00195">
    <property type="entry name" value="DYNAMIN"/>
</dbReference>
<dbReference type="GO" id="GO:0005886">
    <property type="term" value="C:plasma membrane"/>
    <property type="evidence" value="ECO:0007669"/>
    <property type="project" value="TreeGrafter"/>
</dbReference>
<dbReference type="PANTHER" id="PTHR11566">
    <property type="entry name" value="DYNAMIN"/>
    <property type="match status" value="1"/>
</dbReference>
<dbReference type="Pfam" id="PF00350">
    <property type="entry name" value="Dynamin_N"/>
    <property type="match status" value="1"/>
</dbReference>
<dbReference type="Pfam" id="PF02212">
    <property type="entry name" value="GED"/>
    <property type="match status" value="1"/>
</dbReference>
<dbReference type="InterPro" id="IPR020850">
    <property type="entry name" value="GED_dom"/>
</dbReference>
<protein>
    <recommendedName>
        <fullName evidence="8">GED domain-containing protein</fullName>
    </recommendedName>
</protein>
<name>A0A1L9R6E8_ASPWE</name>
<accession>A0A1L9R6E8</accession>
<dbReference type="GO" id="GO:0005737">
    <property type="term" value="C:cytoplasm"/>
    <property type="evidence" value="ECO:0007669"/>
    <property type="project" value="TreeGrafter"/>
</dbReference>
<organism evidence="6 7">
    <name type="scientific">Aspergillus wentii DTO 134E9</name>
    <dbReference type="NCBI Taxonomy" id="1073089"/>
    <lineage>
        <taxon>Eukaryota</taxon>
        <taxon>Fungi</taxon>
        <taxon>Dikarya</taxon>
        <taxon>Ascomycota</taxon>
        <taxon>Pezizomycotina</taxon>
        <taxon>Eurotiomycetes</taxon>
        <taxon>Eurotiomycetidae</taxon>
        <taxon>Eurotiales</taxon>
        <taxon>Aspergillaceae</taxon>
        <taxon>Aspergillus</taxon>
        <taxon>Aspergillus subgen. Cremei</taxon>
    </lineage>
</organism>
<keyword evidence="2" id="KW-0342">GTP-binding</keyword>
<feature type="region of interest" description="Disordered" evidence="3">
    <location>
        <begin position="535"/>
        <end position="578"/>
    </location>
</feature>
<dbReference type="VEuPathDB" id="FungiDB:ASPWEDRAFT_715597"/>
<evidence type="ECO:0000256" key="1">
    <source>
        <dbReference type="ARBA" id="ARBA00022741"/>
    </source>
</evidence>
<keyword evidence="1" id="KW-0547">Nucleotide-binding</keyword>
<dbReference type="InterPro" id="IPR000375">
    <property type="entry name" value="Dynamin_stalk"/>
</dbReference>
<evidence type="ECO:0000256" key="2">
    <source>
        <dbReference type="ARBA" id="ARBA00023134"/>
    </source>
</evidence>
<reference evidence="7" key="1">
    <citation type="journal article" date="2017" name="Genome Biol.">
        <title>Comparative genomics reveals high biological diversity and specific adaptations in the industrially and medically important fungal genus Aspergillus.</title>
        <authorList>
            <person name="de Vries R.P."/>
            <person name="Riley R."/>
            <person name="Wiebenga A."/>
            <person name="Aguilar-Osorio G."/>
            <person name="Amillis S."/>
            <person name="Uchima C.A."/>
            <person name="Anderluh G."/>
            <person name="Asadollahi M."/>
            <person name="Askin M."/>
            <person name="Barry K."/>
            <person name="Battaglia E."/>
            <person name="Bayram O."/>
            <person name="Benocci T."/>
            <person name="Braus-Stromeyer S.A."/>
            <person name="Caldana C."/>
            <person name="Canovas D."/>
            <person name="Cerqueira G.C."/>
            <person name="Chen F."/>
            <person name="Chen W."/>
            <person name="Choi C."/>
            <person name="Clum A."/>
            <person name="Dos Santos R.A."/>
            <person name="Damasio A.R."/>
            <person name="Diallinas G."/>
            <person name="Emri T."/>
            <person name="Fekete E."/>
            <person name="Flipphi M."/>
            <person name="Freyberg S."/>
            <person name="Gallo A."/>
            <person name="Gournas C."/>
            <person name="Habgood R."/>
            <person name="Hainaut M."/>
            <person name="Harispe M.L."/>
            <person name="Henrissat B."/>
            <person name="Hilden K.S."/>
            <person name="Hope R."/>
            <person name="Hossain A."/>
            <person name="Karabika E."/>
            <person name="Karaffa L."/>
            <person name="Karanyi Z."/>
            <person name="Krasevec N."/>
            <person name="Kuo A."/>
            <person name="Kusch H."/>
            <person name="LaButti K."/>
            <person name="Lagendijk E.L."/>
            <person name="Lapidus A."/>
            <person name="Levasseur A."/>
            <person name="Lindquist E."/>
            <person name="Lipzen A."/>
            <person name="Logrieco A.F."/>
            <person name="MacCabe A."/>
            <person name="Maekelae M.R."/>
            <person name="Malavazi I."/>
            <person name="Melin P."/>
            <person name="Meyer V."/>
            <person name="Mielnichuk N."/>
            <person name="Miskei M."/>
            <person name="Molnar A.P."/>
            <person name="Mule G."/>
            <person name="Ngan C.Y."/>
            <person name="Orejas M."/>
            <person name="Orosz E."/>
            <person name="Ouedraogo J.P."/>
            <person name="Overkamp K.M."/>
            <person name="Park H.-S."/>
            <person name="Perrone G."/>
            <person name="Piumi F."/>
            <person name="Punt P.J."/>
            <person name="Ram A.F."/>
            <person name="Ramon A."/>
            <person name="Rauscher S."/>
            <person name="Record E."/>
            <person name="Riano-Pachon D.M."/>
            <person name="Robert V."/>
            <person name="Roehrig J."/>
            <person name="Ruller R."/>
            <person name="Salamov A."/>
            <person name="Salih N.S."/>
            <person name="Samson R.A."/>
            <person name="Sandor E."/>
            <person name="Sanguinetti M."/>
            <person name="Schuetze T."/>
            <person name="Sepcic K."/>
            <person name="Shelest E."/>
            <person name="Sherlock G."/>
            <person name="Sophianopoulou V."/>
            <person name="Squina F.M."/>
            <person name="Sun H."/>
            <person name="Susca A."/>
            <person name="Todd R.B."/>
            <person name="Tsang A."/>
            <person name="Unkles S.E."/>
            <person name="van de Wiele N."/>
            <person name="van Rossen-Uffink D."/>
            <person name="Oliveira J.V."/>
            <person name="Vesth T.C."/>
            <person name="Visser J."/>
            <person name="Yu J.-H."/>
            <person name="Zhou M."/>
            <person name="Andersen M.R."/>
            <person name="Archer D.B."/>
            <person name="Baker S.E."/>
            <person name="Benoit I."/>
            <person name="Brakhage A.A."/>
            <person name="Braus G.H."/>
            <person name="Fischer R."/>
            <person name="Frisvad J.C."/>
            <person name="Goldman G.H."/>
            <person name="Houbraken J."/>
            <person name="Oakley B."/>
            <person name="Pocsi I."/>
            <person name="Scazzocchio C."/>
            <person name="Seiboth B."/>
            <person name="vanKuyk P.A."/>
            <person name="Wortman J."/>
            <person name="Dyer P.S."/>
            <person name="Grigoriev I.V."/>
        </authorList>
    </citation>
    <scope>NUCLEOTIDE SEQUENCE [LARGE SCALE GENOMIC DNA]</scope>
    <source>
        <strain evidence="7">DTO 134E9</strain>
    </source>
</reference>
<feature type="compositionally biased region" description="Polar residues" evidence="3">
    <location>
        <begin position="555"/>
        <end position="578"/>
    </location>
</feature>
<dbReference type="GO" id="GO:0003924">
    <property type="term" value="F:GTPase activity"/>
    <property type="evidence" value="ECO:0007669"/>
    <property type="project" value="InterPro"/>
</dbReference>
<evidence type="ECO:0008006" key="8">
    <source>
        <dbReference type="Google" id="ProtNLM"/>
    </source>
</evidence>
<keyword evidence="7" id="KW-1185">Reference proteome</keyword>
<dbReference type="AlphaFoldDB" id="A0A1L9R6E8"/>
<dbReference type="SMART" id="SM00053">
    <property type="entry name" value="DYNc"/>
    <property type="match status" value="1"/>
</dbReference>
<dbReference type="SUPFAM" id="SSF52540">
    <property type="entry name" value="P-loop containing nucleoside triphosphate hydrolases"/>
    <property type="match status" value="1"/>
</dbReference>
<dbReference type="InterPro" id="IPR022812">
    <property type="entry name" value="Dynamin"/>
</dbReference>
<evidence type="ECO:0000256" key="3">
    <source>
        <dbReference type="SAM" id="MobiDB-lite"/>
    </source>
</evidence>
<dbReference type="Proteomes" id="UP000184383">
    <property type="component" value="Unassembled WGS sequence"/>
</dbReference>
<dbReference type="OrthoDB" id="5061070at2759"/>
<dbReference type="STRING" id="1073089.A0A1L9R6E8"/>
<dbReference type="FunFam" id="3.40.50.300:FF:001977">
    <property type="entry name" value="Dynamin GTPase, putative"/>
    <property type="match status" value="1"/>
</dbReference>
<dbReference type="PROSITE" id="PS51388">
    <property type="entry name" value="GED"/>
    <property type="match status" value="1"/>
</dbReference>
<dbReference type="GeneID" id="63755032"/>
<dbReference type="PROSITE" id="PS51718">
    <property type="entry name" value="G_DYNAMIN_2"/>
    <property type="match status" value="1"/>
</dbReference>
<dbReference type="InterPro" id="IPR001401">
    <property type="entry name" value="Dynamin_GTPase"/>
</dbReference>
<feature type="domain" description="Dynamin-type G" evidence="5">
    <location>
        <begin position="117"/>
        <end position="441"/>
    </location>
</feature>
<dbReference type="GO" id="GO:0005874">
    <property type="term" value="C:microtubule"/>
    <property type="evidence" value="ECO:0007669"/>
    <property type="project" value="TreeGrafter"/>
</dbReference>
<dbReference type="Pfam" id="PF01031">
    <property type="entry name" value="Dynamin_M"/>
    <property type="match status" value="1"/>
</dbReference>
<feature type="domain" description="GED" evidence="4">
    <location>
        <begin position="763"/>
        <end position="861"/>
    </location>
</feature>
<evidence type="ECO:0000313" key="7">
    <source>
        <dbReference type="Proteomes" id="UP000184383"/>
    </source>
</evidence>
<dbReference type="InterPro" id="IPR030381">
    <property type="entry name" value="G_DYNAMIN_dom"/>
</dbReference>
<dbReference type="InterPro" id="IPR027417">
    <property type="entry name" value="P-loop_NTPase"/>
</dbReference>
<evidence type="ECO:0000259" key="4">
    <source>
        <dbReference type="PROSITE" id="PS51388"/>
    </source>
</evidence>
<gene>
    <name evidence="6" type="ORF">ASPWEDRAFT_715597</name>
</gene>
<dbReference type="Gene3D" id="3.40.50.300">
    <property type="entry name" value="P-loop containing nucleotide triphosphate hydrolases"/>
    <property type="match status" value="1"/>
</dbReference>
<dbReference type="GO" id="GO:0031623">
    <property type="term" value="P:receptor internalization"/>
    <property type="evidence" value="ECO:0007669"/>
    <property type="project" value="TreeGrafter"/>
</dbReference>
<sequence>MTNITHNLFFSLPPSSYPLLPLPPPLSLLNTLPSLLSDLQILFILVMVPLESQPLSNPPFEVAEESLASTQTMNDTDMIMSGLPANETDSIKIIAQDMKNLVKRIQDLRHLGIEDSKIALPKICVVGDQSTGKSSLIEGMSEIKVPRSAGTCTRCPMEINLTESQDQEWKCHIYLSRKFMFDGSRKVTKIPKKSQPLGPWIPQEQEDELFITLNNKDDVQEALKWAQIAILNPGRASTDYIPSQDIPGQSVSEECQVKFSPNVVRLDISSPNFPNLSFYDLPGVISQAERDDERYLVSLVENLVKEYISHDNCIVLLTLPMTDDATNSSAARIIGENKNSAKRRTLGVLTKPDRIQTGESFSQWTGILEGEKFKLGHGYYVVRNNPDPTIEHAQAREEEAEFFASSPWSTELCCYQDKFGTRRLQTALSNLLLEQIQGCLPRIVEQIEEKAQRIDAELQTLPGPPSENVQFVLCKKINRLEEQIRASIDGGSSQYPLQKIWGHIASDFKRALVKTRPTVQLLSRSDTFVFRADRDEDSDCEMTSAQPTAPARGQTPATAARQSPSVQQPPETKPSGYSTTHFERFNAPAKMFTWDEIKEINEDSYRAGLPDLTDPKAIEIMNQHSVKHWDEPMVTFLNATHKLVRDMLLRQLEEVFTEYYQTSLYRELKRIIDVNLQSIRKDHFGHAQENYNIEYNKPFTMATSALEEATKVNHDKISASRLGARARRYLQLQAKYSDGDARFEIERKKLTSTELGADKFAQEVKMMATTRGYYDVASSRFVDSICQGVHTKLFSKCREELGNVIEKELGIFENNGSAVDRCLELMAEDPERQKRRQFLLREKEKISKAQQWLATVKKEDDSGYSNIDTMIKAE</sequence>
<dbReference type="CDD" id="cd08771">
    <property type="entry name" value="DLP_1"/>
    <property type="match status" value="1"/>
</dbReference>
<evidence type="ECO:0000259" key="5">
    <source>
        <dbReference type="PROSITE" id="PS51718"/>
    </source>
</evidence>
<dbReference type="GO" id="GO:0005525">
    <property type="term" value="F:GTP binding"/>
    <property type="evidence" value="ECO:0007669"/>
    <property type="project" value="InterPro"/>
</dbReference>
<dbReference type="InterPro" id="IPR045063">
    <property type="entry name" value="Dynamin_N"/>
</dbReference>
<dbReference type="RefSeq" id="XP_040684163.1">
    <property type="nucleotide sequence ID" value="XM_040839184.1"/>
</dbReference>